<keyword evidence="8" id="KW-1185">Reference proteome</keyword>
<dbReference type="RefSeq" id="WP_179168123.1">
    <property type="nucleotide sequence ID" value="NZ_CP058529.1"/>
</dbReference>
<evidence type="ECO:0000256" key="5">
    <source>
        <dbReference type="SAM" id="Phobius"/>
    </source>
</evidence>
<comment type="subcellular location">
    <subcellularLocation>
        <location evidence="1">Endomembrane system</location>
        <topology evidence="1">Multi-pass membrane protein</topology>
    </subcellularLocation>
</comment>
<dbReference type="InterPro" id="IPR039376">
    <property type="entry name" value="Ferritin_CCC1_N"/>
</dbReference>
<dbReference type="GO" id="GO:0030026">
    <property type="term" value="P:intracellular manganese ion homeostasis"/>
    <property type="evidence" value="ECO:0007669"/>
    <property type="project" value="InterPro"/>
</dbReference>
<gene>
    <name evidence="7" type="ORF">HUG10_02880</name>
</gene>
<dbReference type="Gene3D" id="1.20.1260.10">
    <property type="match status" value="1"/>
</dbReference>
<feature type="transmembrane region" description="Helical" evidence="5">
    <location>
        <begin position="353"/>
        <end position="375"/>
    </location>
</feature>
<dbReference type="CDD" id="cd01044">
    <property type="entry name" value="Ferritin_CCC1_N"/>
    <property type="match status" value="1"/>
</dbReference>
<evidence type="ECO:0000259" key="6">
    <source>
        <dbReference type="Pfam" id="PF02915"/>
    </source>
</evidence>
<feature type="transmembrane region" description="Helical" evidence="5">
    <location>
        <begin position="291"/>
        <end position="312"/>
    </location>
</feature>
<dbReference type="Proteomes" id="UP000509750">
    <property type="component" value="Chromosome"/>
</dbReference>
<name>A0A7D5GDE6_9EURY</name>
<feature type="transmembrane region" description="Helical" evidence="5">
    <location>
        <begin position="318"/>
        <end position="341"/>
    </location>
</feature>
<evidence type="ECO:0000256" key="2">
    <source>
        <dbReference type="ARBA" id="ARBA00022692"/>
    </source>
</evidence>
<evidence type="ECO:0000256" key="3">
    <source>
        <dbReference type="ARBA" id="ARBA00022989"/>
    </source>
</evidence>
<dbReference type="GO" id="GO:0012505">
    <property type="term" value="C:endomembrane system"/>
    <property type="evidence" value="ECO:0007669"/>
    <property type="project" value="UniProtKB-SubCell"/>
</dbReference>
<proteinExistence type="predicted"/>
<protein>
    <submittedName>
        <fullName evidence="7">VIT1/CCC1 transporter family protein</fullName>
    </submittedName>
</protein>
<feature type="domain" description="Rubrerythrin diiron-binding" evidence="6">
    <location>
        <begin position="17"/>
        <end position="73"/>
    </location>
</feature>
<keyword evidence="3 5" id="KW-1133">Transmembrane helix</keyword>
<dbReference type="InterPro" id="IPR008217">
    <property type="entry name" value="Ccc1_fam"/>
</dbReference>
<dbReference type="GeneID" id="56027743"/>
<dbReference type="EMBL" id="CP058529">
    <property type="protein sequence ID" value="QLG26548.1"/>
    <property type="molecule type" value="Genomic_DNA"/>
</dbReference>
<dbReference type="Pfam" id="PF02915">
    <property type="entry name" value="Rubrerythrin"/>
    <property type="match status" value="1"/>
</dbReference>
<dbReference type="GO" id="GO:0005384">
    <property type="term" value="F:manganese ion transmembrane transporter activity"/>
    <property type="evidence" value="ECO:0007669"/>
    <property type="project" value="InterPro"/>
</dbReference>
<dbReference type="InterPro" id="IPR009078">
    <property type="entry name" value="Ferritin-like_SF"/>
</dbReference>
<evidence type="ECO:0000313" key="7">
    <source>
        <dbReference type="EMBL" id="QLG26548.1"/>
    </source>
</evidence>
<feature type="transmembrane region" description="Helical" evidence="5">
    <location>
        <begin position="188"/>
        <end position="211"/>
    </location>
</feature>
<dbReference type="InterPro" id="IPR012347">
    <property type="entry name" value="Ferritin-like"/>
</dbReference>
<feature type="transmembrane region" description="Helical" evidence="5">
    <location>
        <begin position="159"/>
        <end position="182"/>
    </location>
</feature>
<evidence type="ECO:0000313" key="8">
    <source>
        <dbReference type="Proteomes" id="UP000509750"/>
    </source>
</evidence>
<dbReference type="SUPFAM" id="SSF47240">
    <property type="entry name" value="Ferritin-like"/>
    <property type="match status" value="1"/>
</dbReference>
<keyword evidence="4 5" id="KW-0472">Membrane</keyword>
<dbReference type="GO" id="GO:0016491">
    <property type="term" value="F:oxidoreductase activity"/>
    <property type="evidence" value="ECO:0007669"/>
    <property type="project" value="InterPro"/>
</dbReference>
<dbReference type="OrthoDB" id="292013at2157"/>
<evidence type="ECO:0000256" key="1">
    <source>
        <dbReference type="ARBA" id="ARBA00004127"/>
    </source>
</evidence>
<dbReference type="GO" id="GO:0046872">
    <property type="term" value="F:metal ion binding"/>
    <property type="evidence" value="ECO:0007669"/>
    <property type="project" value="InterPro"/>
</dbReference>
<reference evidence="7 8" key="1">
    <citation type="submission" date="2020-07" db="EMBL/GenBank/DDBJ databases">
        <title>Gai3-2, isolated from salt lake.</title>
        <authorList>
            <person name="Cui H."/>
            <person name="Shi X."/>
        </authorList>
    </citation>
    <scope>NUCLEOTIDE SEQUENCE [LARGE SCALE GENOMIC DNA]</scope>
    <source>
        <strain evidence="7 8">Gai3-2</strain>
    </source>
</reference>
<dbReference type="PANTHER" id="PTHR31851">
    <property type="entry name" value="FE(2+)/MN(2+) TRANSPORTER PCL1"/>
    <property type="match status" value="1"/>
</dbReference>
<dbReference type="Pfam" id="PF01988">
    <property type="entry name" value="VIT1"/>
    <property type="match status" value="1"/>
</dbReference>
<evidence type="ECO:0000256" key="4">
    <source>
        <dbReference type="ARBA" id="ARBA00023136"/>
    </source>
</evidence>
<dbReference type="KEGG" id="halg:HUG10_02880"/>
<dbReference type="InterPro" id="IPR003251">
    <property type="entry name" value="Rr_diiron-bd_dom"/>
</dbReference>
<accession>A0A7D5GDE6</accession>
<dbReference type="AlphaFoldDB" id="A0A7D5GDE6"/>
<organism evidence="7 8">
    <name type="scientific">Halorarum halophilum</name>
    <dbReference type="NCBI Taxonomy" id="2743090"/>
    <lineage>
        <taxon>Archaea</taxon>
        <taxon>Methanobacteriati</taxon>
        <taxon>Methanobacteriota</taxon>
        <taxon>Stenosarchaea group</taxon>
        <taxon>Halobacteria</taxon>
        <taxon>Halobacteriales</taxon>
        <taxon>Haloferacaceae</taxon>
        <taxon>Halorarum</taxon>
    </lineage>
</organism>
<sequence>MASGEDIARYQRNRQDEVDSATVYTAMADTEAQPQVAEVYRRLAETERNHAAFWTEKLREAGGDPKSLEPSRRGRVLAWLARRFGPGLVLPTMRSGEVEGGEGYATQPEVRETGMVAAERSHDRLLTIIAETPGPGATGGVLAQLEGRHRATSGNALRAAVLGANDGLVSNLSLVMGVAGAALESTTILITGLAGLFAGAGSMAMGEWLSVQSSRELYQRQISIEAEELAEVPEEEAQELALIYEAKGLSRERALEIADQIISDEQMALDTLAREELGIDPEELGGSAWEAAGASFVLFALGAIVPVSPFFVASGLTAVGTSLLLSGIALFVIGAGITLLTGRSVLYSGLRQVGIGLSAAILTYGAGSLIGVSLVS</sequence>
<keyword evidence="2 5" id="KW-0812">Transmembrane</keyword>